<feature type="region of interest" description="Disordered" evidence="1">
    <location>
        <begin position="46"/>
        <end position="75"/>
    </location>
</feature>
<proteinExistence type="predicted"/>
<reference evidence="2" key="1">
    <citation type="submission" date="2020-03" db="EMBL/GenBank/DDBJ databases">
        <title>The deep terrestrial virosphere.</title>
        <authorList>
            <person name="Holmfeldt K."/>
            <person name="Nilsson E."/>
            <person name="Simone D."/>
            <person name="Lopez-Fernandez M."/>
            <person name="Wu X."/>
            <person name="de Brujin I."/>
            <person name="Lundin D."/>
            <person name="Andersson A."/>
            <person name="Bertilsson S."/>
            <person name="Dopson M."/>
        </authorList>
    </citation>
    <scope>NUCLEOTIDE SEQUENCE</scope>
    <source>
        <strain evidence="2">MM415B00496</strain>
    </source>
</reference>
<name>A0A6M3J3L7_9ZZZZ</name>
<gene>
    <name evidence="2" type="ORF">MM415B00496_0024</name>
</gene>
<protein>
    <submittedName>
        <fullName evidence="2">Uncharacterized protein</fullName>
    </submittedName>
</protein>
<accession>A0A6M3J3L7</accession>
<evidence type="ECO:0000313" key="2">
    <source>
        <dbReference type="EMBL" id="QJA64466.1"/>
    </source>
</evidence>
<organism evidence="2">
    <name type="scientific">viral metagenome</name>
    <dbReference type="NCBI Taxonomy" id="1070528"/>
    <lineage>
        <taxon>unclassified sequences</taxon>
        <taxon>metagenomes</taxon>
        <taxon>organismal metagenomes</taxon>
    </lineage>
</organism>
<feature type="compositionally biased region" description="Basic and acidic residues" evidence="1">
    <location>
        <begin position="1"/>
        <end position="11"/>
    </location>
</feature>
<evidence type="ECO:0000256" key="1">
    <source>
        <dbReference type="SAM" id="MobiDB-lite"/>
    </source>
</evidence>
<dbReference type="EMBL" id="MT141520">
    <property type="protein sequence ID" value="QJA64466.1"/>
    <property type="molecule type" value="Genomic_DNA"/>
</dbReference>
<dbReference type="AlphaFoldDB" id="A0A6M3J3L7"/>
<feature type="compositionally biased region" description="Low complexity" evidence="1">
    <location>
        <begin position="55"/>
        <end position="64"/>
    </location>
</feature>
<sequence length="170" mass="19516">MPYKAGEEKPLPKKVRSSPLMSRSQIKFDLGGGYYARDYMPLPEGDSKSVPTYFAPSEPAPSSSKPRRVPRRSLSPMQEALCDKVEKELNQAVDRVDEAHIDVLKQESECSSLKMKLDSAFDARMSSHFVDPMRKDFEQCTNVLETKKGEEQQRHKVFSELERKRAEWCE</sequence>
<feature type="region of interest" description="Disordered" evidence="1">
    <location>
        <begin position="1"/>
        <end position="22"/>
    </location>
</feature>